<gene>
    <name evidence="8" type="ORF">SAMN02745823_02764</name>
</gene>
<feature type="domain" description="D-isomer specific 2-hydroxyacid dehydrogenase catalytic" evidence="6">
    <location>
        <begin position="37"/>
        <end position="321"/>
    </location>
</feature>
<dbReference type="PANTHER" id="PTHR42789">
    <property type="entry name" value="D-ISOMER SPECIFIC 2-HYDROXYACID DEHYDROGENASE FAMILY PROTEIN (AFU_ORTHOLOGUE AFUA_6G10090)"/>
    <property type="match status" value="1"/>
</dbReference>
<dbReference type="CDD" id="cd12172">
    <property type="entry name" value="PGDH_like_2"/>
    <property type="match status" value="1"/>
</dbReference>
<evidence type="ECO:0000256" key="4">
    <source>
        <dbReference type="ARBA" id="ARBA00023027"/>
    </source>
</evidence>
<dbReference type="InterPro" id="IPR029752">
    <property type="entry name" value="D-isomer_DH_CS1"/>
</dbReference>
<name>A0A1M5YS04_9FIRM</name>
<dbReference type="GO" id="GO:0051287">
    <property type="term" value="F:NAD binding"/>
    <property type="evidence" value="ECO:0007669"/>
    <property type="project" value="InterPro"/>
</dbReference>
<evidence type="ECO:0000313" key="8">
    <source>
        <dbReference type="EMBL" id="SHI14618.1"/>
    </source>
</evidence>
<evidence type="ECO:0000256" key="3">
    <source>
        <dbReference type="ARBA" id="ARBA00023002"/>
    </source>
</evidence>
<dbReference type="InterPro" id="IPR006139">
    <property type="entry name" value="D-isomer_2_OHA_DH_cat_dom"/>
</dbReference>
<evidence type="ECO:0000259" key="7">
    <source>
        <dbReference type="Pfam" id="PF02826"/>
    </source>
</evidence>
<dbReference type="InterPro" id="IPR029753">
    <property type="entry name" value="D-isomer_DH_CS"/>
</dbReference>
<dbReference type="PROSITE" id="PS00671">
    <property type="entry name" value="D_2_HYDROXYACID_DH_3"/>
    <property type="match status" value="1"/>
</dbReference>
<dbReference type="GO" id="GO:0008652">
    <property type="term" value="P:amino acid biosynthetic process"/>
    <property type="evidence" value="ECO:0007669"/>
    <property type="project" value="UniProtKB-KW"/>
</dbReference>
<dbReference type="InterPro" id="IPR050857">
    <property type="entry name" value="D-2-hydroxyacid_DH"/>
</dbReference>
<dbReference type="InterPro" id="IPR006140">
    <property type="entry name" value="D-isomer_DH_NAD-bd"/>
</dbReference>
<evidence type="ECO:0000256" key="2">
    <source>
        <dbReference type="ARBA" id="ARBA00022605"/>
    </source>
</evidence>
<dbReference type="Pfam" id="PF02826">
    <property type="entry name" value="2-Hacid_dh_C"/>
    <property type="match status" value="1"/>
</dbReference>
<dbReference type="OrthoDB" id="9805416at2"/>
<evidence type="ECO:0000256" key="1">
    <source>
        <dbReference type="ARBA" id="ARBA00005854"/>
    </source>
</evidence>
<keyword evidence="2" id="KW-0028">Amino-acid biosynthesis</keyword>
<dbReference type="PROSITE" id="PS00065">
    <property type="entry name" value="D_2_HYDROXYACID_DH_1"/>
    <property type="match status" value="1"/>
</dbReference>
<dbReference type="InterPro" id="IPR036291">
    <property type="entry name" value="NAD(P)-bd_dom_sf"/>
</dbReference>
<dbReference type="FunFam" id="3.40.50.720:FF:000203">
    <property type="entry name" value="D-3-phosphoglycerate dehydrogenase (SerA)"/>
    <property type="match status" value="1"/>
</dbReference>
<dbReference type="EMBL" id="FQXV01000010">
    <property type="protein sequence ID" value="SHI14618.1"/>
    <property type="molecule type" value="Genomic_DNA"/>
</dbReference>
<dbReference type="PROSITE" id="PS00670">
    <property type="entry name" value="D_2_HYDROXYACID_DH_2"/>
    <property type="match status" value="1"/>
</dbReference>
<dbReference type="PANTHER" id="PTHR42789:SF1">
    <property type="entry name" value="D-ISOMER SPECIFIC 2-HYDROXYACID DEHYDROGENASE FAMILY PROTEIN (AFU_ORTHOLOGUE AFUA_6G10090)"/>
    <property type="match status" value="1"/>
</dbReference>
<sequence>MKRIVSFFGDMSDVFVELNERANRYAEGLGYEYKWAPQMPYDRKKVADCLNEADAGIIDVEPYDDDVFSQLNGRTGLLVRFGVGYDKVDLPAASRRGIAVARTTGANTLGVAEMAVTLMLAARRKLKINQKCVDAGVWEKNVAHETIGSTVGIVGFGAIGQKVAELLEGFGCRIVSYDPFAKEELMRRKEIELVSLEELFKISDVITLHVPYSRETHHLADYKLLSRMKETSVIINTSRGNIIDEQALYDVLAAGRIGGAALDVYASEPLPLDSPLLGLDNIILTPHVSSQTVESLWSIYKMAIDIAADFFAGKDSPHILNPDYKTARG</sequence>
<comment type="similarity">
    <text evidence="1 5">Belongs to the D-isomer specific 2-hydroxyacid dehydrogenase family.</text>
</comment>
<feature type="domain" description="D-isomer specific 2-hydroxyacid dehydrogenase NAD-binding" evidence="7">
    <location>
        <begin position="116"/>
        <end position="289"/>
    </location>
</feature>
<dbReference type="Gene3D" id="3.40.50.720">
    <property type="entry name" value="NAD(P)-binding Rossmann-like Domain"/>
    <property type="match status" value="2"/>
</dbReference>
<evidence type="ECO:0000259" key="6">
    <source>
        <dbReference type="Pfam" id="PF00389"/>
    </source>
</evidence>
<reference evidence="8 9" key="1">
    <citation type="submission" date="2016-11" db="EMBL/GenBank/DDBJ databases">
        <authorList>
            <person name="Jaros S."/>
            <person name="Januszkiewicz K."/>
            <person name="Wedrychowicz H."/>
        </authorList>
    </citation>
    <scope>NUCLEOTIDE SEQUENCE [LARGE SCALE GENOMIC DNA]</scope>
    <source>
        <strain evidence="8 9">DSM 10068</strain>
    </source>
</reference>
<protein>
    <submittedName>
        <fullName evidence="8">D-3-phosphoglycerate dehydrogenase</fullName>
    </submittedName>
</protein>
<proteinExistence type="inferred from homology"/>
<dbReference type="AlphaFoldDB" id="A0A1M5YS04"/>
<dbReference type="SUPFAM" id="SSF51735">
    <property type="entry name" value="NAD(P)-binding Rossmann-fold domains"/>
    <property type="match status" value="1"/>
</dbReference>
<evidence type="ECO:0000313" key="9">
    <source>
        <dbReference type="Proteomes" id="UP000183995"/>
    </source>
</evidence>
<organism evidence="8 9">
    <name type="scientific">Sporobacter termitidis DSM 10068</name>
    <dbReference type="NCBI Taxonomy" id="1123282"/>
    <lineage>
        <taxon>Bacteria</taxon>
        <taxon>Bacillati</taxon>
        <taxon>Bacillota</taxon>
        <taxon>Clostridia</taxon>
        <taxon>Eubacteriales</taxon>
        <taxon>Oscillospiraceae</taxon>
        <taxon>Sporobacter</taxon>
    </lineage>
</organism>
<dbReference type="RefSeq" id="WP_073080074.1">
    <property type="nucleotide sequence ID" value="NZ_FQXV01000010.1"/>
</dbReference>
<dbReference type="Proteomes" id="UP000183995">
    <property type="component" value="Unassembled WGS sequence"/>
</dbReference>
<dbReference type="GO" id="GO:0016616">
    <property type="term" value="F:oxidoreductase activity, acting on the CH-OH group of donors, NAD or NADP as acceptor"/>
    <property type="evidence" value="ECO:0007669"/>
    <property type="project" value="InterPro"/>
</dbReference>
<keyword evidence="9" id="KW-1185">Reference proteome</keyword>
<dbReference type="STRING" id="1123282.SAMN02745823_02764"/>
<dbReference type="SUPFAM" id="SSF52283">
    <property type="entry name" value="Formate/glycerate dehydrogenase catalytic domain-like"/>
    <property type="match status" value="1"/>
</dbReference>
<keyword evidence="4" id="KW-0520">NAD</keyword>
<accession>A0A1M5YS04</accession>
<dbReference type="Pfam" id="PF00389">
    <property type="entry name" value="2-Hacid_dh"/>
    <property type="match status" value="1"/>
</dbReference>
<keyword evidence="3 5" id="KW-0560">Oxidoreductase</keyword>
<evidence type="ECO:0000256" key="5">
    <source>
        <dbReference type="RuleBase" id="RU003719"/>
    </source>
</evidence>